<accession>A0ABU3CZW5</accession>
<keyword evidence="3" id="KW-1185">Reference proteome</keyword>
<name>A0ABU3CZW5_9FLAO</name>
<proteinExistence type="predicted"/>
<evidence type="ECO:0000256" key="1">
    <source>
        <dbReference type="SAM" id="SignalP"/>
    </source>
</evidence>
<dbReference type="SUPFAM" id="SSF160574">
    <property type="entry name" value="BT0923-like"/>
    <property type="match status" value="1"/>
</dbReference>
<comment type="caution">
    <text evidence="2">The sequence shown here is derived from an EMBL/GenBank/DDBJ whole genome shotgun (WGS) entry which is preliminary data.</text>
</comment>
<dbReference type="EMBL" id="JAVRHP010000192">
    <property type="protein sequence ID" value="MDT0651808.1"/>
    <property type="molecule type" value="Genomic_DNA"/>
</dbReference>
<sequence>MKKLGLSLIAAAAFLISANNVQAQTMEAEDTVGIEQEQQNDNYQKIEVMALPQAVKVAVMKDFEGATAEEAWVKTNVEGKKVYKIAIN</sequence>
<organism evidence="2 3">
    <name type="scientific">Autumnicola edwardsiae</name>
    <dbReference type="NCBI Taxonomy" id="3075594"/>
    <lineage>
        <taxon>Bacteria</taxon>
        <taxon>Pseudomonadati</taxon>
        <taxon>Bacteroidota</taxon>
        <taxon>Flavobacteriia</taxon>
        <taxon>Flavobacteriales</taxon>
        <taxon>Flavobacteriaceae</taxon>
        <taxon>Autumnicola</taxon>
    </lineage>
</organism>
<evidence type="ECO:0000313" key="3">
    <source>
        <dbReference type="Proteomes" id="UP001248819"/>
    </source>
</evidence>
<protein>
    <submittedName>
        <fullName evidence="2">Uncharacterized protein</fullName>
    </submittedName>
</protein>
<evidence type="ECO:0000313" key="2">
    <source>
        <dbReference type="EMBL" id="MDT0651808.1"/>
    </source>
</evidence>
<dbReference type="Proteomes" id="UP001248819">
    <property type="component" value="Unassembled WGS sequence"/>
</dbReference>
<feature type="signal peptide" evidence="1">
    <location>
        <begin position="1"/>
        <end position="23"/>
    </location>
</feature>
<gene>
    <name evidence="2" type="ORF">RM529_16815</name>
</gene>
<dbReference type="RefSeq" id="WP_311485911.1">
    <property type="nucleotide sequence ID" value="NZ_JAVRHP010000192.1"/>
</dbReference>
<keyword evidence="1" id="KW-0732">Signal</keyword>
<feature type="chain" id="PRO_5047219208" evidence="1">
    <location>
        <begin position="24"/>
        <end position="88"/>
    </location>
</feature>
<reference evidence="2 3" key="1">
    <citation type="submission" date="2023-09" db="EMBL/GenBank/DDBJ databases">
        <authorList>
            <person name="Rey-Velasco X."/>
        </authorList>
    </citation>
    <scope>NUCLEOTIDE SEQUENCE [LARGE SCALE GENOMIC DNA]</scope>
    <source>
        <strain evidence="2 3">F297</strain>
    </source>
</reference>
<feature type="non-terminal residue" evidence="2">
    <location>
        <position position="88"/>
    </location>
</feature>